<dbReference type="InterPro" id="IPR029063">
    <property type="entry name" value="SAM-dependent_MTases_sf"/>
</dbReference>
<evidence type="ECO:0000313" key="1">
    <source>
        <dbReference type="EMBL" id="EFE65777.2"/>
    </source>
</evidence>
<dbReference type="RefSeq" id="WP_004980521.1">
    <property type="nucleotide sequence ID" value="NZ_DS999641.1"/>
</dbReference>
<accession>D6A4D7</accession>
<gene>
    <name evidence="1" type="ORF">SSFG_01031</name>
</gene>
<dbReference type="eggNOG" id="COG2227">
    <property type="taxonomic scope" value="Bacteria"/>
</dbReference>
<dbReference type="EMBL" id="DS999641">
    <property type="protein sequence ID" value="EFE65777.2"/>
    <property type="molecule type" value="Genomic_DNA"/>
</dbReference>
<dbReference type="AlphaFoldDB" id="D6A4D7"/>
<organism evidence="1 2">
    <name type="scientific">Streptomyces viridosporus (strain ATCC 14672 / DSM 40746 / JCM 4963 / KCTC 9882 / NRRL B-12104 / FH 1290)</name>
    <name type="common">Streptomyces ghanaensis</name>
    <dbReference type="NCBI Taxonomy" id="566461"/>
    <lineage>
        <taxon>Bacteria</taxon>
        <taxon>Bacillati</taxon>
        <taxon>Actinomycetota</taxon>
        <taxon>Actinomycetes</taxon>
        <taxon>Kitasatosporales</taxon>
        <taxon>Streptomycetaceae</taxon>
        <taxon>Streptomyces</taxon>
    </lineage>
</organism>
<protein>
    <recommendedName>
        <fullName evidence="3">Class I SAM-dependent methyltransferase</fullName>
    </recommendedName>
</protein>
<dbReference type="Gene3D" id="3.40.50.150">
    <property type="entry name" value="Vaccinia Virus protein VP39"/>
    <property type="match status" value="1"/>
</dbReference>
<dbReference type="SUPFAM" id="SSF53335">
    <property type="entry name" value="S-adenosyl-L-methionine-dependent methyltransferases"/>
    <property type="match status" value="1"/>
</dbReference>
<proteinExistence type="predicted"/>
<evidence type="ECO:0000313" key="2">
    <source>
        <dbReference type="Proteomes" id="UP000003824"/>
    </source>
</evidence>
<reference evidence="2" key="1">
    <citation type="submission" date="2008-12" db="EMBL/GenBank/DDBJ databases">
        <title>Annotation of Streptomyces ghanaensis ATCC 14672.</title>
        <authorList>
            <consortium name="The Broad Institute Genome Sequencing Platform"/>
            <consortium name="Broad Institute Microbial Sequencing Center"/>
            <person name="Fischbach M."/>
            <person name="Ward D."/>
            <person name="Young S."/>
            <person name="Kodira C.D."/>
            <person name="Zeng Q."/>
            <person name="Koehrsen M."/>
            <person name="Godfrey P."/>
            <person name="Alvarado L."/>
            <person name="Berlin A.M."/>
            <person name="Borenstein D."/>
            <person name="Chen Z."/>
            <person name="Engels R."/>
            <person name="Freedman E."/>
            <person name="Gellesch M."/>
            <person name="Goldberg J."/>
            <person name="Griggs A."/>
            <person name="Gujja S."/>
            <person name="Heiman D.I."/>
            <person name="Hepburn T.A."/>
            <person name="Howarth C."/>
            <person name="Jen D."/>
            <person name="Larson L."/>
            <person name="Lewis B."/>
            <person name="Mehta T."/>
            <person name="Park D."/>
            <person name="Pearson M."/>
            <person name="Roberts A."/>
            <person name="Saif S."/>
            <person name="Shea T.D."/>
            <person name="Shenoy N."/>
            <person name="Sisk P."/>
            <person name="Stolte C."/>
            <person name="Sykes S.N."/>
            <person name="Walk T."/>
            <person name="White J."/>
            <person name="Yandava C."/>
            <person name="Straight P."/>
            <person name="Clardy J."/>
            <person name="Hung D."/>
            <person name="Kolter R."/>
            <person name="Mekalanos J."/>
            <person name="Walker S."/>
            <person name="Walsh C.T."/>
            <person name="Wieland B.L.C."/>
            <person name="Ilzarbe M."/>
            <person name="Galagan J."/>
            <person name="Nusbaum C."/>
            <person name="Birren B."/>
        </authorList>
    </citation>
    <scope>NUCLEOTIDE SEQUENCE [LARGE SCALE GENOMIC DNA]</scope>
    <source>
        <strain evidence="2">ATCC 14672 / DSM 40746 / JCM 4963 / KCTC 9882 / NRRL B-12104 / FH 1290</strain>
    </source>
</reference>
<name>D6A4D7_STRV1</name>
<dbReference type="Proteomes" id="UP000003824">
    <property type="component" value="Unassembled WGS sequence"/>
</dbReference>
<sequence length="187" mass="21118">MPTSDAEGKDWSLERFKRHLPKTVCDIGPGEGTYAKLFRPHEPDEPGVWWTGIEVHRPYIKKYRLNSTKTRKMYDEIHVMDAREAPAHLFHRDLVVAGDVLEHLPREDAVALLERIVEGPDDAPGANHILVSVPIVDSPQGEVDGNPHEAHLHQWDADDMDAVMASLGGKVETFRGGTLGCWWWTRT</sequence>
<dbReference type="CDD" id="cd02440">
    <property type="entry name" value="AdoMet_MTases"/>
    <property type="match status" value="1"/>
</dbReference>
<evidence type="ECO:0008006" key="3">
    <source>
        <dbReference type="Google" id="ProtNLM"/>
    </source>
</evidence>